<comment type="caution">
    <text evidence="3">The sequence shown here is derived from an EMBL/GenBank/DDBJ whole genome shotgun (WGS) entry which is preliminary data.</text>
</comment>
<evidence type="ECO:0000313" key="4">
    <source>
        <dbReference type="Proteomes" id="UP000565613"/>
    </source>
</evidence>
<dbReference type="GO" id="GO:0009401">
    <property type="term" value="P:phosphoenolpyruvate-dependent sugar phosphotransferase system"/>
    <property type="evidence" value="ECO:0007669"/>
    <property type="project" value="InterPro"/>
</dbReference>
<dbReference type="Proteomes" id="UP000565613">
    <property type="component" value="Unassembled WGS sequence"/>
</dbReference>
<dbReference type="RefSeq" id="WP_170104222.1">
    <property type="nucleotide sequence ID" value="NZ_JABAGR010000006.1"/>
</dbReference>
<organism evidence="3 4">
    <name type="scientific">Parafannyhessea umbonata</name>
    <dbReference type="NCBI Taxonomy" id="604330"/>
    <lineage>
        <taxon>Bacteria</taxon>
        <taxon>Bacillati</taxon>
        <taxon>Actinomycetota</taxon>
        <taxon>Coriobacteriia</taxon>
        <taxon>Coriobacteriales</taxon>
        <taxon>Atopobiaceae</taxon>
        <taxon>Parafannyhessea</taxon>
    </lineage>
</organism>
<dbReference type="GO" id="GO:0008982">
    <property type="term" value="F:protein-N(PI)-phosphohistidine-sugar phosphotransferase activity"/>
    <property type="evidence" value="ECO:0007669"/>
    <property type="project" value="InterPro"/>
</dbReference>
<evidence type="ECO:0000256" key="1">
    <source>
        <dbReference type="ARBA" id="ARBA00022679"/>
    </source>
</evidence>
<reference evidence="3 4" key="1">
    <citation type="submission" date="2020-04" db="EMBL/GenBank/DDBJ databases">
        <authorList>
            <person name="Hitch T.C.A."/>
            <person name="Wylensek D."/>
            <person name="Clavel T."/>
        </authorList>
    </citation>
    <scope>NUCLEOTIDE SEQUENCE [LARGE SCALE GENOMIC DNA]</scope>
    <source>
        <strain evidence="3 4">105184</strain>
    </source>
</reference>
<proteinExistence type="predicted"/>
<dbReference type="AlphaFoldDB" id="A0A7X9TBZ9"/>
<dbReference type="Gene3D" id="3.40.50.2300">
    <property type="match status" value="1"/>
</dbReference>
<dbReference type="Pfam" id="PF02302">
    <property type="entry name" value="PTS_IIB"/>
    <property type="match status" value="1"/>
</dbReference>
<protein>
    <submittedName>
        <fullName evidence="3">PTS sugar transporter subunit IIB</fullName>
    </submittedName>
</protein>
<sequence>MARVICACGSGVATSQLVASKVTRMLKDRGVDADVEAVDIKSLRHYINGADAYVSIVKGESFDIPTFDGIKFLTGVGADQEADKLAELLKSLK</sequence>
<keyword evidence="1" id="KW-0808">Transferase</keyword>
<keyword evidence="3" id="KW-0762">Sugar transport</keyword>
<accession>A0A7X9TBZ9</accession>
<evidence type="ECO:0000313" key="3">
    <source>
        <dbReference type="EMBL" id="NMF26166.1"/>
    </source>
</evidence>
<dbReference type="PROSITE" id="PS51099">
    <property type="entry name" value="PTS_EIIB_TYPE_2"/>
    <property type="match status" value="1"/>
</dbReference>
<dbReference type="SUPFAM" id="SSF52794">
    <property type="entry name" value="PTS system IIB component-like"/>
    <property type="match status" value="1"/>
</dbReference>
<dbReference type="CDD" id="cd05566">
    <property type="entry name" value="PTS_IIB_galactitol"/>
    <property type="match status" value="1"/>
</dbReference>
<dbReference type="InterPro" id="IPR036095">
    <property type="entry name" value="PTS_EIIB-like_sf"/>
</dbReference>
<name>A0A7X9TBZ9_9ACTN</name>
<gene>
    <name evidence="3" type="ORF">HF885_06955</name>
</gene>
<evidence type="ECO:0000259" key="2">
    <source>
        <dbReference type="PROSITE" id="PS51099"/>
    </source>
</evidence>
<dbReference type="InterPro" id="IPR013011">
    <property type="entry name" value="PTS_EIIB_2"/>
</dbReference>
<feature type="domain" description="PTS EIIB type-2" evidence="2">
    <location>
        <begin position="1"/>
        <end position="93"/>
    </location>
</feature>
<keyword evidence="3" id="KW-0813">Transport</keyword>
<dbReference type="InterPro" id="IPR003501">
    <property type="entry name" value="PTS_EIIB_2/3"/>
</dbReference>
<dbReference type="EMBL" id="JABAGR010000006">
    <property type="protein sequence ID" value="NMF26166.1"/>
    <property type="molecule type" value="Genomic_DNA"/>
</dbReference>